<feature type="region of interest" description="Disordered" evidence="2">
    <location>
        <begin position="410"/>
        <end position="463"/>
    </location>
</feature>
<feature type="region of interest" description="Disordered" evidence="2">
    <location>
        <begin position="614"/>
        <end position="634"/>
    </location>
</feature>
<dbReference type="RefSeq" id="XP_003648597.1">
    <property type="nucleotide sequence ID" value="XM_003648549.1"/>
</dbReference>
<dbReference type="eggNOG" id="KOG2622">
    <property type="taxonomic scope" value="Eukaryota"/>
</dbReference>
<dbReference type="STRING" id="578455.G2QWQ1"/>
<dbReference type="InterPro" id="IPR013176">
    <property type="entry name" value="Ccz1"/>
</dbReference>
<feature type="compositionally biased region" description="Polar residues" evidence="2">
    <location>
        <begin position="624"/>
        <end position="634"/>
    </location>
</feature>
<dbReference type="KEGG" id="ttt:THITE_2106236"/>
<proteinExistence type="inferred from homology"/>
<dbReference type="HOGENOM" id="CLU_009628_0_0_1"/>
<feature type="region of interest" description="Disordered" evidence="2">
    <location>
        <begin position="732"/>
        <end position="777"/>
    </location>
</feature>
<dbReference type="Proteomes" id="UP000008181">
    <property type="component" value="Chromosome 1"/>
</dbReference>
<name>G2QWQ1_THETT</name>
<dbReference type="EMBL" id="CP003009">
    <property type="protein sequence ID" value="AEO62261.1"/>
    <property type="molecule type" value="Genomic_DNA"/>
</dbReference>
<feature type="compositionally biased region" description="Polar residues" evidence="2">
    <location>
        <begin position="443"/>
        <end position="453"/>
    </location>
</feature>
<dbReference type="PANTHER" id="PTHR13056:SF0">
    <property type="entry name" value="VACUOLAR FUSION PROTEIN CCZ1 HOMOLOG-RELATED"/>
    <property type="match status" value="1"/>
</dbReference>
<dbReference type="GO" id="GO:0035658">
    <property type="term" value="C:Mon1-Ccz1 complex"/>
    <property type="evidence" value="ECO:0007669"/>
    <property type="project" value="InterPro"/>
</dbReference>
<dbReference type="AlphaFoldDB" id="G2QWQ1"/>
<dbReference type="InterPro" id="IPR043987">
    <property type="entry name" value="CCZ1/INTU/HSP4_longin_1"/>
</dbReference>
<evidence type="ECO:0000256" key="1">
    <source>
        <dbReference type="ARBA" id="ARBA00005352"/>
    </source>
</evidence>
<feature type="compositionally biased region" description="Basic and acidic residues" evidence="2">
    <location>
        <begin position="431"/>
        <end position="442"/>
    </location>
</feature>
<protein>
    <recommendedName>
        <fullName evidence="3">CCZ1/INTU/HSP4 first Longin domain-containing protein</fullName>
    </recommendedName>
</protein>
<feature type="compositionally biased region" description="Gly residues" evidence="2">
    <location>
        <begin position="741"/>
        <end position="750"/>
    </location>
</feature>
<keyword evidence="5" id="KW-1185">Reference proteome</keyword>
<dbReference type="PANTHER" id="PTHR13056">
    <property type="entry name" value="VACUOLAR FUSION PROTEIN CCZ1 HOMOLOG-RELATED"/>
    <property type="match status" value="1"/>
</dbReference>
<sequence>MAAASGIVPAQPGFLAIYNPSLGTTDETVADQIVYYSSASSIQAGSKRRRHHRGPHQRDPAESGSGDVSNEERNEQLRQIGLAQAMVEFGRNFSRGQPVDAIDTERSRVVLHELEPGWWILASIDLTRLPLPRSKTSTTQPPPPPPALNAPSPPPTDPSSPSQDQKYDYSTREVKPAVLLKQDLLRAHALFLLLLPPYHPSSPPSPSPTDASDSSPQPPPRSLATLFATRPRAHCAALLARHWDAFLGSWSVLLHGNPACAVLGGLKVAASGELGVGVGEEDRGSAERAVLEGLVGRVPGLVDLLVGRYGHVGKAEGEEVVLGRNRGKGRGQGKGSAVAIAGGNGGGNDDEGWLGVGNEVGAEDGAVFLGVGALSRQSLRALVAWMEEIYAWGENAYGLVGSAAATGSRARRRRAAGKKGGTGQASAAGADKADQGRGKSKSEANSGAGQSPPSAAKDAPNETGGMDKMLSYLKLGYGTYWSLGTASPAASSDADDETAQPTDTEGAASLPPARNLNTGYFLLGLGDQGANTPEQPEPPAGEGGKRFPTVTVELEDSEGSRRTARLRPVVYIHRPFIYILLFDPQSNPPTPWAELSQSLPTELSALHKPLLSSTAYRPEKPLPTTATSSSAQTNPLDPSSAIYDLVFDPATLTIHSTIPNIPDPPIPASSSSPFSVAASPWTRVEALATHAQLLSMYAAARADPAARERTCKTARGWWVVWNRIGGGGGAFAGGTDSRDNAGGGGGGGGADAPAGEEDDDDWGRETKGGGGGGGGAVGKEVFLVRRASDHGPGVSGLRGVSGSYVGGGGGGGDGRGNGGGGGWADGASRLAQGIGVDTRRYIEALLSLNR</sequence>
<dbReference type="GeneID" id="11521219"/>
<evidence type="ECO:0000313" key="4">
    <source>
        <dbReference type="EMBL" id="AEO62261.1"/>
    </source>
</evidence>
<evidence type="ECO:0000313" key="5">
    <source>
        <dbReference type="Proteomes" id="UP000008181"/>
    </source>
</evidence>
<organism evidence="4 5">
    <name type="scientific">Thermothielavioides terrestris (strain ATCC 38088 / NRRL 8126)</name>
    <name type="common">Thielavia terrestris</name>
    <dbReference type="NCBI Taxonomy" id="578455"/>
    <lineage>
        <taxon>Eukaryota</taxon>
        <taxon>Fungi</taxon>
        <taxon>Dikarya</taxon>
        <taxon>Ascomycota</taxon>
        <taxon>Pezizomycotina</taxon>
        <taxon>Sordariomycetes</taxon>
        <taxon>Sordariomycetidae</taxon>
        <taxon>Sordariales</taxon>
        <taxon>Chaetomiaceae</taxon>
        <taxon>Thermothielavioides</taxon>
        <taxon>Thermothielavioides terrestris</taxon>
    </lineage>
</organism>
<dbReference type="GO" id="GO:0016192">
    <property type="term" value="P:vesicle-mediated transport"/>
    <property type="evidence" value="ECO:0007669"/>
    <property type="project" value="InterPro"/>
</dbReference>
<feature type="region of interest" description="Disordered" evidence="2">
    <location>
        <begin position="201"/>
        <end position="223"/>
    </location>
</feature>
<feature type="region of interest" description="Disordered" evidence="2">
    <location>
        <begin position="527"/>
        <end position="547"/>
    </location>
</feature>
<reference evidence="4 5" key="1">
    <citation type="journal article" date="2011" name="Nat. Biotechnol.">
        <title>Comparative genomic analysis of the thermophilic biomass-degrading fungi Myceliophthora thermophila and Thielavia terrestris.</title>
        <authorList>
            <person name="Berka R.M."/>
            <person name="Grigoriev I.V."/>
            <person name="Otillar R."/>
            <person name="Salamov A."/>
            <person name="Grimwood J."/>
            <person name="Reid I."/>
            <person name="Ishmael N."/>
            <person name="John T."/>
            <person name="Darmond C."/>
            <person name="Moisan M.-C."/>
            <person name="Henrissat B."/>
            <person name="Coutinho P.M."/>
            <person name="Lombard V."/>
            <person name="Natvig D.O."/>
            <person name="Lindquist E."/>
            <person name="Schmutz J."/>
            <person name="Lucas S."/>
            <person name="Harris P."/>
            <person name="Powlowski J."/>
            <person name="Bellemare A."/>
            <person name="Taylor D."/>
            <person name="Butler G."/>
            <person name="de Vries R.P."/>
            <person name="Allijn I.E."/>
            <person name="van den Brink J."/>
            <person name="Ushinsky S."/>
            <person name="Storms R."/>
            <person name="Powell A.J."/>
            <person name="Paulsen I.T."/>
            <person name="Elbourne L.D.H."/>
            <person name="Baker S.E."/>
            <person name="Magnuson J."/>
            <person name="LaBoissiere S."/>
            <person name="Clutterbuck A.J."/>
            <person name="Martinez D."/>
            <person name="Wogulis M."/>
            <person name="de Leon A.L."/>
            <person name="Rey M.W."/>
            <person name="Tsang A."/>
        </authorList>
    </citation>
    <scope>NUCLEOTIDE SEQUENCE [LARGE SCALE GENOMIC DNA]</scope>
    <source>
        <strain evidence="5">ATCC 38088 / NRRL 8126</strain>
    </source>
</reference>
<evidence type="ECO:0000256" key="2">
    <source>
        <dbReference type="SAM" id="MobiDB-lite"/>
    </source>
</evidence>
<feature type="compositionally biased region" description="Pro residues" evidence="2">
    <location>
        <begin position="140"/>
        <end position="158"/>
    </location>
</feature>
<feature type="region of interest" description="Disordered" evidence="2">
    <location>
        <begin position="486"/>
        <end position="514"/>
    </location>
</feature>
<feature type="region of interest" description="Disordered" evidence="2">
    <location>
        <begin position="41"/>
        <end position="73"/>
    </location>
</feature>
<dbReference type="OrthoDB" id="240546at2759"/>
<feature type="region of interest" description="Disordered" evidence="2">
    <location>
        <begin position="131"/>
        <end position="170"/>
    </location>
</feature>
<feature type="compositionally biased region" description="Gly residues" evidence="2">
    <location>
        <begin position="768"/>
        <end position="777"/>
    </location>
</feature>
<feature type="domain" description="CCZ1/INTU/HSP4 first Longin" evidence="3">
    <location>
        <begin position="14"/>
        <end position="127"/>
    </location>
</feature>
<evidence type="ECO:0000259" key="3">
    <source>
        <dbReference type="Pfam" id="PF19031"/>
    </source>
</evidence>
<gene>
    <name evidence="4" type="ORF">THITE_2106236</name>
</gene>
<dbReference type="Pfam" id="PF19031">
    <property type="entry name" value="Intu_longin_1"/>
    <property type="match status" value="1"/>
</dbReference>
<feature type="compositionally biased region" description="Basic residues" evidence="2">
    <location>
        <begin position="46"/>
        <end position="55"/>
    </location>
</feature>
<comment type="similarity">
    <text evidence="1">Belongs to the CCZ1 family.</text>
</comment>
<accession>G2QWQ1</accession>